<dbReference type="Pfam" id="PF00672">
    <property type="entry name" value="HAMP"/>
    <property type="match status" value="1"/>
</dbReference>
<reference evidence="6" key="1">
    <citation type="submission" date="2018-06" db="EMBL/GenBank/DDBJ databases">
        <authorList>
            <person name="Zhirakovskaya E."/>
        </authorList>
    </citation>
    <scope>NUCLEOTIDE SEQUENCE</scope>
</reference>
<evidence type="ECO:0000256" key="1">
    <source>
        <dbReference type="ARBA" id="ARBA00023224"/>
    </source>
</evidence>
<organism evidence="6">
    <name type="scientific">hydrothermal vent metagenome</name>
    <dbReference type="NCBI Taxonomy" id="652676"/>
    <lineage>
        <taxon>unclassified sequences</taxon>
        <taxon>metagenomes</taxon>
        <taxon>ecological metagenomes</taxon>
    </lineage>
</organism>
<feature type="domain" description="HAMP" evidence="5">
    <location>
        <begin position="353"/>
        <end position="407"/>
    </location>
</feature>
<dbReference type="InterPro" id="IPR004090">
    <property type="entry name" value="Chemotax_Me-accpt_rcpt"/>
</dbReference>
<dbReference type="CDD" id="cd06225">
    <property type="entry name" value="HAMP"/>
    <property type="match status" value="1"/>
</dbReference>
<feature type="domain" description="Methyl-accepting transducer" evidence="4">
    <location>
        <begin position="412"/>
        <end position="648"/>
    </location>
</feature>
<evidence type="ECO:0000256" key="2">
    <source>
        <dbReference type="ARBA" id="ARBA00029447"/>
    </source>
</evidence>
<evidence type="ECO:0000313" key="6">
    <source>
        <dbReference type="EMBL" id="VAW98947.1"/>
    </source>
</evidence>
<dbReference type="EMBL" id="UOFS01000039">
    <property type="protein sequence ID" value="VAW98947.1"/>
    <property type="molecule type" value="Genomic_DNA"/>
</dbReference>
<proteinExistence type="inferred from homology"/>
<name>A0A3B1AHK9_9ZZZZ</name>
<dbReference type="FunFam" id="1.10.287.950:FF:000001">
    <property type="entry name" value="Methyl-accepting chemotaxis sensory transducer"/>
    <property type="match status" value="1"/>
</dbReference>
<protein>
    <submittedName>
        <fullName evidence="6">Methyl-accepting chemotaxis protein</fullName>
    </submittedName>
</protein>
<keyword evidence="1" id="KW-0807">Transducer</keyword>
<feature type="transmembrane region" description="Helical" evidence="3">
    <location>
        <begin position="24"/>
        <end position="43"/>
    </location>
</feature>
<keyword evidence="3" id="KW-1133">Transmembrane helix</keyword>
<keyword evidence="3" id="KW-0812">Transmembrane</keyword>
<sequence length="684" mass="75013">MKSKFSLIETFRTINSCLKIRSKIWIGFALMTLILCVVALSAIRSLMKTQDSISSVVEINQPMAFHSMILLEKIERSGQSLGFYLLSKEASYKQAYLDNMTDAKKEIILVKNLPLVKNNTVLQKRLQEIENDIINYDGFHELLFSLAINLSENIPAMMFAAREINPVSQELLQLASQAILSEDEEESTNERKALLNDFNDLRYAWANVMSGMRAFLAFQGENSLDEIALYTENTQRLIKKIQSKGEILSFEQEDSIAQFSDLLKTTPAKFQHVFKLSKGEQWQKDAYILRTQVGPLLLKIGKQLKQLITEQKTQTELTSNNLLIDVAETIFIVISMLVIGIIIALGAGWLISYMITKPLNNTVSAMHDIAQGEGDLTSRLPARGRDEISDLAKGFNNFVAKVQETISEVSNSTSQLTSAAENMSLITQKTREGTSKQQCETDLVATAMTEMTATVQEVSKNADVAAKAAQQADEQAIEGNQIVSKTINAIDSLANDVEKASQVINTVKDDSESIGSVLSVIQSIAEQTNLLALNAAIEAARAGEQGRGFAVVADEVRTLASRTQEATREIQSMIEKLQSGSQDAVVVMESSCDKARSTVQQAVEAGNALKTITCAVEEINQMNKEIAQAALQQGDVAEEINVNVVNITQVATQTATGADQLTTASSELASLASNLQALVTRFKV</sequence>
<evidence type="ECO:0000259" key="4">
    <source>
        <dbReference type="PROSITE" id="PS50111"/>
    </source>
</evidence>
<dbReference type="Gene3D" id="1.10.287.950">
    <property type="entry name" value="Methyl-accepting chemotaxis protein"/>
    <property type="match status" value="1"/>
</dbReference>
<dbReference type="GO" id="GO:0016020">
    <property type="term" value="C:membrane"/>
    <property type="evidence" value="ECO:0007669"/>
    <property type="project" value="InterPro"/>
</dbReference>
<dbReference type="SUPFAM" id="SSF58104">
    <property type="entry name" value="Methyl-accepting chemotaxis protein (MCP) signaling domain"/>
    <property type="match status" value="1"/>
</dbReference>
<dbReference type="GO" id="GO:0004888">
    <property type="term" value="F:transmembrane signaling receptor activity"/>
    <property type="evidence" value="ECO:0007669"/>
    <property type="project" value="InterPro"/>
</dbReference>
<dbReference type="GO" id="GO:0007165">
    <property type="term" value="P:signal transduction"/>
    <property type="evidence" value="ECO:0007669"/>
    <property type="project" value="UniProtKB-KW"/>
</dbReference>
<dbReference type="SMART" id="SM00283">
    <property type="entry name" value="MA"/>
    <property type="match status" value="1"/>
</dbReference>
<feature type="transmembrane region" description="Helical" evidence="3">
    <location>
        <begin position="330"/>
        <end position="351"/>
    </location>
</feature>
<dbReference type="AlphaFoldDB" id="A0A3B1AHK9"/>
<evidence type="ECO:0000256" key="3">
    <source>
        <dbReference type="SAM" id="Phobius"/>
    </source>
</evidence>
<dbReference type="PRINTS" id="PR00260">
    <property type="entry name" value="CHEMTRNSDUCR"/>
</dbReference>
<dbReference type="Pfam" id="PF00015">
    <property type="entry name" value="MCPsignal"/>
    <property type="match status" value="1"/>
</dbReference>
<dbReference type="PROSITE" id="PS50885">
    <property type="entry name" value="HAMP"/>
    <property type="match status" value="1"/>
</dbReference>
<dbReference type="CDD" id="cd11386">
    <property type="entry name" value="MCP_signal"/>
    <property type="match status" value="1"/>
</dbReference>
<dbReference type="SMART" id="SM00304">
    <property type="entry name" value="HAMP"/>
    <property type="match status" value="1"/>
</dbReference>
<gene>
    <name evidence="6" type="ORF">MNBD_GAMMA22-1373</name>
</gene>
<evidence type="ECO:0000259" key="5">
    <source>
        <dbReference type="PROSITE" id="PS50885"/>
    </source>
</evidence>
<dbReference type="PROSITE" id="PS50111">
    <property type="entry name" value="CHEMOTAXIS_TRANSDUC_2"/>
    <property type="match status" value="1"/>
</dbReference>
<dbReference type="InterPro" id="IPR003660">
    <property type="entry name" value="HAMP_dom"/>
</dbReference>
<keyword evidence="3" id="KW-0472">Membrane</keyword>
<comment type="similarity">
    <text evidence="2">Belongs to the methyl-accepting chemotaxis (MCP) protein family.</text>
</comment>
<accession>A0A3B1AHK9</accession>
<dbReference type="InterPro" id="IPR004089">
    <property type="entry name" value="MCPsignal_dom"/>
</dbReference>
<dbReference type="PANTHER" id="PTHR32089:SF112">
    <property type="entry name" value="LYSOZYME-LIKE PROTEIN-RELATED"/>
    <property type="match status" value="1"/>
</dbReference>
<dbReference type="PANTHER" id="PTHR32089">
    <property type="entry name" value="METHYL-ACCEPTING CHEMOTAXIS PROTEIN MCPB"/>
    <property type="match status" value="1"/>
</dbReference>
<dbReference type="GO" id="GO:0006935">
    <property type="term" value="P:chemotaxis"/>
    <property type="evidence" value="ECO:0007669"/>
    <property type="project" value="InterPro"/>
</dbReference>